<feature type="region of interest" description="Disordered" evidence="1">
    <location>
        <begin position="189"/>
        <end position="208"/>
    </location>
</feature>
<feature type="region of interest" description="Disordered" evidence="1">
    <location>
        <begin position="929"/>
        <end position="948"/>
    </location>
</feature>
<name>A0A4Q1BD72_TREME</name>
<feature type="region of interest" description="Disordered" evidence="1">
    <location>
        <begin position="889"/>
        <end position="917"/>
    </location>
</feature>
<feature type="compositionally biased region" description="Low complexity" evidence="1">
    <location>
        <begin position="747"/>
        <end position="763"/>
    </location>
</feature>
<evidence type="ECO:0000256" key="1">
    <source>
        <dbReference type="SAM" id="MobiDB-lite"/>
    </source>
</evidence>
<reference evidence="2 3" key="1">
    <citation type="submission" date="2016-06" db="EMBL/GenBank/DDBJ databases">
        <title>Evolution of pathogenesis and genome organization in the Tremellales.</title>
        <authorList>
            <person name="Cuomo C."/>
            <person name="Litvintseva A."/>
            <person name="Heitman J."/>
            <person name="Chen Y."/>
            <person name="Sun S."/>
            <person name="Springer D."/>
            <person name="Dromer F."/>
            <person name="Young S."/>
            <person name="Zeng Q."/>
            <person name="Chapman S."/>
            <person name="Gujja S."/>
            <person name="Saif S."/>
            <person name="Birren B."/>
        </authorList>
    </citation>
    <scope>NUCLEOTIDE SEQUENCE [LARGE SCALE GENOMIC DNA]</scope>
    <source>
        <strain evidence="2 3">ATCC 28783</strain>
    </source>
</reference>
<feature type="compositionally biased region" description="Basic and acidic residues" evidence="1">
    <location>
        <begin position="311"/>
        <end position="359"/>
    </location>
</feature>
<feature type="region of interest" description="Disordered" evidence="1">
    <location>
        <begin position="285"/>
        <end position="359"/>
    </location>
</feature>
<feature type="region of interest" description="Disordered" evidence="1">
    <location>
        <begin position="416"/>
        <end position="471"/>
    </location>
</feature>
<feature type="region of interest" description="Disordered" evidence="1">
    <location>
        <begin position="1113"/>
        <end position="1162"/>
    </location>
</feature>
<comment type="caution">
    <text evidence="2">The sequence shown here is derived from an EMBL/GenBank/DDBJ whole genome shotgun (WGS) entry which is preliminary data.</text>
</comment>
<evidence type="ECO:0000313" key="3">
    <source>
        <dbReference type="Proteomes" id="UP000289152"/>
    </source>
</evidence>
<feature type="compositionally biased region" description="Polar residues" evidence="1">
    <location>
        <begin position="1367"/>
        <end position="1396"/>
    </location>
</feature>
<proteinExistence type="predicted"/>
<feature type="compositionally biased region" description="Low complexity" evidence="1">
    <location>
        <begin position="99"/>
        <end position="117"/>
    </location>
</feature>
<feature type="region of interest" description="Disordered" evidence="1">
    <location>
        <begin position="747"/>
        <end position="769"/>
    </location>
</feature>
<feature type="compositionally biased region" description="Low complexity" evidence="1">
    <location>
        <begin position="1123"/>
        <end position="1141"/>
    </location>
</feature>
<feature type="compositionally biased region" description="Basic and acidic residues" evidence="1">
    <location>
        <begin position="285"/>
        <end position="296"/>
    </location>
</feature>
<gene>
    <name evidence="2" type="ORF">M231_06645</name>
</gene>
<feature type="compositionally biased region" description="Polar residues" evidence="1">
    <location>
        <begin position="76"/>
        <end position="85"/>
    </location>
</feature>
<feature type="compositionally biased region" description="Basic residues" evidence="1">
    <location>
        <begin position="40"/>
        <end position="67"/>
    </location>
</feature>
<dbReference type="EMBL" id="SDIL01000109">
    <property type="protein sequence ID" value="RXK36097.1"/>
    <property type="molecule type" value="Genomic_DNA"/>
</dbReference>
<dbReference type="Proteomes" id="UP000289152">
    <property type="component" value="Unassembled WGS sequence"/>
</dbReference>
<feature type="compositionally biased region" description="Polar residues" evidence="1">
    <location>
        <begin position="300"/>
        <end position="309"/>
    </location>
</feature>
<feature type="compositionally biased region" description="Pro residues" evidence="1">
    <location>
        <begin position="1"/>
        <end position="20"/>
    </location>
</feature>
<feature type="region of interest" description="Disordered" evidence="1">
    <location>
        <begin position="1"/>
        <end position="128"/>
    </location>
</feature>
<accession>A0A4Q1BD72</accession>
<organism evidence="2 3">
    <name type="scientific">Tremella mesenterica</name>
    <name type="common">Jelly fungus</name>
    <dbReference type="NCBI Taxonomy" id="5217"/>
    <lineage>
        <taxon>Eukaryota</taxon>
        <taxon>Fungi</taxon>
        <taxon>Dikarya</taxon>
        <taxon>Basidiomycota</taxon>
        <taxon>Agaricomycotina</taxon>
        <taxon>Tremellomycetes</taxon>
        <taxon>Tremellales</taxon>
        <taxon>Tremellaceae</taxon>
        <taxon>Tremella</taxon>
    </lineage>
</organism>
<dbReference type="VEuPathDB" id="FungiDB:TREMEDRAFT_65148"/>
<sequence>MIPRHPFGPPPLPPPPPPPHSQSQLNHPGYYNNPYPTYPHPHHHRPHHHTHIHSLPHHPHSNSHPHPHLQSSLHPQSNPNPQSNLDPHPHPHHQSNLHPQSTSNPNPNPNSNSNSDPQPNPIIPPFIPGMSGNPSMFLPPITGMFGHSMNYPLTNNVRPDVLNHPSVGHGESDRTGDAVRPDVLDHHSSGMESIIRPDSPEHHSSGMDSIVRHETPAPLSSGMDSIVRPDIPPAPLSSGEKENIKKDQVVKPNIDVATLDEPYPCAYIHPSAYGNGQYESGTQIKTEKDKSNDVKVDNLPIQSTKSVIQSKGDHGSHLQDSNIDQKDVNQEKNRDQNQEKNNVNEDTVKVETPRISTQDKGKIPMYKIKSDKRREIINSLIHLQNVSSSEDEHAIISRPLPEIVDVSRSGISHEGLQKSTTNLVDQKKSYSGIKGSPYGDQSSDDEPIPDCLLSRLPGSPPLMRNQSTDSTDKSKWTYVESCSDFSEESEREMDSEIDNASHVATKDRDDVHTPYVPLNQNLINGDHVTPEKSWNTWQDFLASEHLDSKSKSGLFVQSQMYPLHPMYSRVPRASAMIDGARLSLSKGVMGGDEIAKTIDDVPVRSVSEMVNSAQTAIVSENKDTSTNHVPVNPPGGRLRDHPIKSVPMGARPITLPHNPSKKRDLVPSPLPVAIASCKEPNANNDVLKKHIAGYVKSTTECLQEITKQLEGLPTHARDIKCTIQSSLNLDSASDNKPRVSCVSNFSVSTTPPRTTSTVPSTTSFKHIGDSDEDDLLDFSSASGEPDPHSTHTIPVARSTYGLASADVEAEAITPVLPTTPKKEYRDTVGPMSPVDEERFLNRLLENPSNTSATTTLLNILKDEHVQLDSVLGLKLLDLATDLRHGGIYDMTSPFRKRGKQSISTQGKKDRKGKKDQSVDISKILESDEIFNNDKKSSPSKREETKKHKDIIESAITKTMLMEKLNEFVPTLNAIASAVGLNVVDEVEDGSATVETKLPLDKSSISLAANSQSRQFPLGNPAQEPTETVEFTKKKRETLAEYQKRIDVARASTKDTKFCLSPTVTTPPGQPISANLQDANQQPKLTNDSLLSGSTSKPFAESKLPMDHVKIDTHRNGKQPLPSIQIPNGITTIPNINTSNQSVEPDRGLSSSTSAPSSDSTIDITHPIPFMNSWPNLPQAPLNESEWAEMFDIPPPWMNPSLQSKPFETYHDQSSRLHNPIEWSPPQLPNLPNPQLPFFGINSTPFNPSFPWLNHVETNPGYMPWDQPKLSFSQFGQNQSSQFSQFYPHPWNQLLGQVRSQHTAGQLDMTERFDRSDPFRCRDLFRGMSFVPFQMSGEQFGPLTQLSHTMGQNSFSQAGHSMGPSNPIPQTNHSMGQNNPLSQTIHSMGQNPFSHTGHSIGPNNPLPQTNHSTGPKNPLPQTHHSNVGGSRSTDVRPGVGSEERRTGQPYYAPGGMPTFPPTLPRPSGMSEMSTNPLTFPRPSGMSEVPNFPLTFPRPAGMSEMSNLPLPFPRPSGMPEMPGFMFGQRPPFWGF</sequence>
<feature type="compositionally biased region" description="Polar residues" evidence="1">
    <location>
        <begin position="1405"/>
        <end position="1431"/>
    </location>
</feature>
<feature type="region of interest" description="Disordered" evidence="1">
    <location>
        <begin position="1342"/>
        <end position="1458"/>
    </location>
</feature>
<feature type="compositionally biased region" description="Low complexity" evidence="1">
    <location>
        <begin position="1149"/>
        <end position="1162"/>
    </location>
</feature>
<protein>
    <submittedName>
        <fullName evidence="2">Uncharacterized protein</fullName>
    </submittedName>
</protein>
<feature type="compositionally biased region" description="Low complexity" evidence="1">
    <location>
        <begin position="25"/>
        <end position="35"/>
    </location>
</feature>
<keyword evidence="3" id="KW-1185">Reference proteome</keyword>
<dbReference type="InParanoid" id="A0A4Q1BD72"/>
<feature type="compositionally biased region" description="Polar residues" evidence="1">
    <location>
        <begin position="1342"/>
        <end position="1358"/>
    </location>
</feature>
<feature type="compositionally biased region" description="Pro residues" evidence="1">
    <location>
        <begin position="118"/>
        <end position="127"/>
    </location>
</feature>
<feature type="compositionally biased region" description="Basic and acidic residues" evidence="1">
    <location>
        <begin position="198"/>
        <end position="208"/>
    </location>
</feature>
<evidence type="ECO:0000313" key="2">
    <source>
        <dbReference type="EMBL" id="RXK36097.1"/>
    </source>
</evidence>